<name>I6YAN8_MYCWM</name>
<organism evidence="2 3">
    <name type="scientific">Mycoplasma wenyonii (strain Massachusetts)</name>
    <name type="common">Eperythrozoon wenyonii</name>
    <dbReference type="NCBI Taxonomy" id="1197325"/>
    <lineage>
        <taxon>Bacteria</taxon>
        <taxon>Bacillati</taxon>
        <taxon>Mycoplasmatota</taxon>
        <taxon>Mollicutes</taxon>
        <taxon>Mycoplasmataceae</taxon>
        <taxon>Mycoplasma</taxon>
    </lineage>
</organism>
<dbReference type="InterPro" id="IPR048923">
    <property type="entry name" value="RE_NgoFVII_C"/>
</dbReference>
<dbReference type="Pfam" id="PF20731">
    <property type="entry name" value="RE_NgoFVII_C"/>
    <property type="match status" value="1"/>
</dbReference>
<reference evidence="2 3" key="1">
    <citation type="journal article" date="2012" name="J. Bacteriol.">
        <title>Complete genome sequence of Mycoplasma wenyonii strain Massachusetts.</title>
        <authorList>
            <person name="Dos Santos A.P."/>
            <person name="Guimaraes A.M."/>
            <person name="do Nascimento N.C."/>
            <person name="Sanmiguel P.J."/>
            <person name="Messick J.B."/>
        </authorList>
    </citation>
    <scope>NUCLEOTIDE SEQUENCE [LARGE SCALE GENOMIC DNA]</scope>
    <source>
        <strain evidence="2 3">Massachusetts</strain>
    </source>
</reference>
<dbReference type="EMBL" id="CP003703">
    <property type="protein sequence ID" value="AFN65026.1"/>
    <property type="molecule type" value="Genomic_DNA"/>
</dbReference>
<dbReference type="HOGENOM" id="CLU_2494650_0_0_14"/>
<dbReference type="Proteomes" id="UP000009005">
    <property type="component" value="Chromosome"/>
</dbReference>
<evidence type="ECO:0000313" key="3">
    <source>
        <dbReference type="Proteomes" id="UP000009005"/>
    </source>
</evidence>
<evidence type="ECO:0000313" key="2">
    <source>
        <dbReference type="EMBL" id="AFN65026.1"/>
    </source>
</evidence>
<dbReference type="AlphaFoldDB" id="I6YAN8"/>
<dbReference type="KEGG" id="mwe:WEN_01135"/>
<dbReference type="RefSeq" id="WP_014849736.1">
    <property type="nucleotide sequence ID" value="NC_018149.1"/>
</dbReference>
<dbReference type="PATRIC" id="fig|1197325.3.peg.247"/>
<dbReference type="STRING" id="1197325.WEN_01135"/>
<feature type="domain" description="Restriction endonuclease type II NgoFVII C-terminal B3-like DNA-binding" evidence="1">
    <location>
        <begin position="15"/>
        <end position="84"/>
    </location>
</feature>
<accession>I6YAN8</accession>
<keyword evidence="3" id="KW-1185">Reference proteome</keyword>
<sequence>MTGCKVDSWGGGKLNQKKKLFCLITDNGRFGKACFSGRGKKIKWLNTFKDEDMIDGWIKNRLIGCDLIEEFWYSYEDTEKFGVVTK</sequence>
<gene>
    <name evidence="2" type="ordered locus">WEN_01135</name>
</gene>
<protein>
    <recommendedName>
        <fullName evidence="1">Restriction endonuclease type II NgoFVII C-terminal B3-like DNA-binding domain-containing protein</fullName>
    </recommendedName>
</protein>
<proteinExistence type="predicted"/>
<evidence type="ECO:0000259" key="1">
    <source>
        <dbReference type="Pfam" id="PF20731"/>
    </source>
</evidence>